<keyword evidence="2" id="KW-1185">Reference proteome</keyword>
<feature type="compositionally biased region" description="Low complexity" evidence="1">
    <location>
        <begin position="155"/>
        <end position="166"/>
    </location>
</feature>
<dbReference type="Proteomes" id="UP000887577">
    <property type="component" value="Unplaced"/>
</dbReference>
<feature type="region of interest" description="Disordered" evidence="1">
    <location>
        <begin position="155"/>
        <end position="179"/>
    </location>
</feature>
<reference evidence="3" key="1">
    <citation type="submission" date="2022-11" db="UniProtKB">
        <authorList>
            <consortium name="WormBaseParasite"/>
        </authorList>
    </citation>
    <scope>IDENTIFICATION</scope>
</reference>
<evidence type="ECO:0000256" key="1">
    <source>
        <dbReference type="SAM" id="MobiDB-lite"/>
    </source>
</evidence>
<proteinExistence type="predicted"/>
<feature type="region of interest" description="Disordered" evidence="1">
    <location>
        <begin position="195"/>
        <end position="217"/>
    </location>
</feature>
<accession>A0A914YLU8</accession>
<name>A0A914YLU8_9BILA</name>
<sequence>MTNIYQQHFLNLNNDFEARNDLKKSKSANNSTLSLHIAAYENAIEADGSKKELLQKSETTGLIKKWKNLNNCVPGLTLVIQNPFEFPRQQDNNQNNRPQIMQFNAAQKLLNPNRASMMASRPPLPPHQGQLYHPYSYHPYAQQYRYPIQQYRYPPQHYQQPPLHYQQPPPQQQNPPHQQQIHPIEIPEIQALEEKETTAHESEGASDNEQSLATEEEKRLAAEYPFIEYPDTQHLFSFLMVPKPMVLHFLKF</sequence>
<dbReference type="WBParaSite" id="PSU_v2.g20340.t1">
    <property type="protein sequence ID" value="PSU_v2.g20340.t1"/>
    <property type="gene ID" value="PSU_v2.g20340"/>
</dbReference>
<protein>
    <submittedName>
        <fullName evidence="3">Uncharacterized protein</fullName>
    </submittedName>
</protein>
<organism evidence="2 3">
    <name type="scientific">Panagrolaimus superbus</name>
    <dbReference type="NCBI Taxonomy" id="310955"/>
    <lineage>
        <taxon>Eukaryota</taxon>
        <taxon>Metazoa</taxon>
        <taxon>Ecdysozoa</taxon>
        <taxon>Nematoda</taxon>
        <taxon>Chromadorea</taxon>
        <taxon>Rhabditida</taxon>
        <taxon>Tylenchina</taxon>
        <taxon>Panagrolaimomorpha</taxon>
        <taxon>Panagrolaimoidea</taxon>
        <taxon>Panagrolaimidae</taxon>
        <taxon>Panagrolaimus</taxon>
    </lineage>
</organism>
<evidence type="ECO:0000313" key="2">
    <source>
        <dbReference type="Proteomes" id="UP000887577"/>
    </source>
</evidence>
<evidence type="ECO:0000313" key="3">
    <source>
        <dbReference type="WBParaSite" id="PSU_v2.g20340.t1"/>
    </source>
</evidence>
<dbReference type="AlphaFoldDB" id="A0A914YLU8"/>